<keyword evidence="1" id="KW-1133">Transmembrane helix</keyword>
<dbReference type="Pfam" id="PF24677">
    <property type="entry name" value="DUF7657"/>
    <property type="match status" value="1"/>
</dbReference>
<feature type="transmembrane region" description="Helical" evidence="1">
    <location>
        <begin position="362"/>
        <end position="380"/>
    </location>
</feature>
<feature type="transmembrane region" description="Helical" evidence="1">
    <location>
        <begin position="459"/>
        <end position="476"/>
    </location>
</feature>
<sequence>MSPQILSKLKSLILPVWRWVSVSDRMARIVVIALYVLVVLTGATTSSIGVGELRQDPASPEGSQLGTSSLIRSDEYNAFSPIAISIMATGAAPTTSYLAAPADVVHRYPTGGFFETFVYFDSTMLRSAAIFPDEMVFAAHWWLPAVLLFLFLPKWFEQVGASRKMGWLAAFLIALSPAASWWTMMPIQLIAYTIAGSSLLLSAYSGFEARRWLGPIVQSVIGGILLAGVPSFYIPWSLVLGLPVLAATVLWILTRQEKWLPKIKALGFTAGVALIFGVGTLLENRAGINALLNTVYPGSRRSTGEAQPVGLLFGAPSLGELRDAIPVGSNQSEMSTAFTITFVWAMLIWIALSSVSRWRENVVALVLGVSGGVWLLWSIFNFGPVGTQIPLLNYVQPARAAQVSGIIGTLLVAVLLSRLPRTPRWRLPVAAALTTGAVTAYAGSQLQLTYLPTMSRKEILLAGLGVAVVVLIVTRFPRSVFAIGLGAVLAAIPVYGSNPLLFGLGDLRTSPTASYFYSQGKASRDAGTLWATDRSAVDTLLLANGVPSLTGVQRSGPDESKWAVLDPEQRFANDWNRGGGFIQFAWTPGAPKTFSNNGGDRTIVHIDPCDLKKAFPALTHITASGELAASCLRLEQELTWSGQKTLVYSVS</sequence>
<dbReference type="EMBL" id="BMFW01000014">
    <property type="protein sequence ID" value="GGH97680.1"/>
    <property type="molecule type" value="Genomic_DNA"/>
</dbReference>
<comment type="caution">
    <text evidence="4">The sequence shown here is derived from an EMBL/GenBank/DDBJ whole genome shotgun (WGS) entry which is preliminary data.</text>
</comment>
<dbReference type="Pfam" id="PF24672">
    <property type="entry name" value="DUF7654"/>
    <property type="match status" value="1"/>
</dbReference>
<evidence type="ECO:0008006" key="6">
    <source>
        <dbReference type="Google" id="ProtNLM"/>
    </source>
</evidence>
<feature type="domain" description="DUF7657" evidence="3">
    <location>
        <begin position="29"/>
        <end position="417"/>
    </location>
</feature>
<evidence type="ECO:0000259" key="2">
    <source>
        <dbReference type="Pfam" id="PF24672"/>
    </source>
</evidence>
<feature type="transmembrane region" description="Helical" evidence="1">
    <location>
        <begin position="212"/>
        <end position="229"/>
    </location>
</feature>
<feature type="transmembrane region" description="Helical" evidence="1">
    <location>
        <begin position="135"/>
        <end position="153"/>
    </location>
</feature>
<evidence type="ECO:0000313" key="5">
    <source>
        <dbReference type="Proteomes" id="UP000643279"/>
    </source>
</evidence>
<protein>
    <recommendedName>
        <fullName evidence="6">Glycosyltransferase RgtA/B/C/D-like domain-containing protein</fullName>
    </recommendedName>
</protein>
<name>A0ABQ2AU25_9MICC</name>
<evidence type="ECO:0000313" key="4">
    <source>
        <dbReference type="EMBL" id="GGH97680.1"/>
    </source>
</evidence>
<reference evidence="5" key="1">
    <citation type="journal article" date="2019" name="Int. J. Syst. Evol. Microbiol.">
        <title>The Global Catalogue of Microorganisms (GCM) 10K type strain sequencing project: providing services to taxonomists for standard genome sequencing and annotation.</title>
        <authorList>
            <consortium name="The Broad Institute Genomics Platform"/>
            <consortium name="The Broad Institute Genome Sequencing Center for Infectious Disease"/>
            <person name="Wu L."/>
            <person name="Ma J."/>
        </authorList>
    </citation>
    <scope>NUCLEOTIDE SEQUENCE [LARGE SCALE GENOMIC DNA]</scope>
    <source>
        <strain evidence="5">CGMCC 1.12778</strain>
    </source>
</reference>
<dbReference type="InterPro" id="IPR056071">
    <property type="entry name" value="DUF7654"/>
</dbReference>
<feature type="transmembrane region" description="Helical" evidence="1">
    <location>
        <begin position="336"/>
        <end position="355"/>
    </location>
</feature>
<feature type="transmembrane region" description="Helical" evidence="1">
    <location>
        <begin position="235"/>
        <end position="253"/>
    </location>
</feature>
<keyword evidence="1" id="KW-0472">Membrane</keyword>
<keyword evidence="5" id="KW-1185">Reference proteome</keyword>
<feature type="transmembrane region" description="Helical" evidence="1">
    <location>
        <begin position="265"/>
        <end position="282"/>
    </location>
</feature>
<dbReference type="RefSeq" id="WP_188572242.1">
    <property type="nucleotide sequence ID" value="NZ_BMFW01000014.1"/>
</dbReference>
<feature type="transmembrane region" description="Helical" evidence="1">
    <location>
        <begin position="482"/>
        <end position="504"/>
    </location>
</feature>
<feature type="domain" description="DUF7654" evidence="2">
    <location>
        <begin position="523"/>
        <end position="650"/>
    </location>
</feature>
<feature type="transmembrane region" description="Helical" evidence="1">
    <location>
        <begin position="189"/>
        <end position="207"/>
    </location>
</feature>
<gene>
    <name evidence="4" type="ORF">GCM10007170_28480</name>
</gene>
<keyword evidence="1" id="KW-0812">Transmembrane</keyword>
<dbReference type="Proteomes" id="UP000643279">
    <property type="component" value="Unassembled WGS sequence"/>
</dbReference>
<feature type="transmembrane region" description="Helical" evidence="1">
    <location>
        <begin position="29"/>
        <end position="50"/>
    </location>
</feature>
<organism evidence="4 5">
    <name type="scientific">Arthrobacter liuii</name>
    <dbReference type="NCBI Taxonomy" id="1476996"/>
    <lineage>
        <taxon>Bacteria</taxon>
        <taxon>Bacillati</taxon>
        <taxon>Actinomycetota</taxon>
        <taxon>Actinomycetes</taxon>
        <taxon>Micrococcales</taxon>
        <taxon>Micrococcaceae</taxon>
        <taxon>Arthrobacter</taxon>
    </lineage>
</organism>
<evidence type="ECO:0000256" key="1">
    <source>
        <dbReference type="SAM" id="Phobius"/>
    </source>
</evidence>
<feature type="transmembrane region" description="Helical" evidence="1">
    <location>
        <begin position="165"/>
        <end position="183"/>
    </location>
</feature>
<accession>A0ABQ2AU25</accession>
<proteinExistence type="predicted"/>
<dbReference type="InterPro" id="IPR056074">
    <property type="entry name" value="DUF7657"/>
</dbReference>
<feature type="transmembrane region" description="Helical" evidence="1">
    <location>
        <begin position="400"/>
        <end position="417"/>
    </location>
</feature>
<evidence type="ECO:0000259" key="3">
    <source>
        <dbReference type="Pfam" id="PF24677"/>
    </source>
</evidence>